<dbReference type="EnsemblPlants" id="AVESA.00010b.r2.7AG1243880.1">
    <property type="protein sequence ID" value="AVESA.00010b.r2.7AG1243880.1.CDS"/>
    <property type="gene ID" value="AVESA.00010b.r2.7AG1243880"/>
</dbReference>
<dbReference type="Proteomes" id="UP001732700">
    <property type="component" value="Chromosome 7A"/>
</dbReference>
<reference evidence="1" key="2">
    <citation type="submission" date="2025-09" db="UniProtKB">
        <authorList>
            <consortium name="EnsemblPlants"/>
        </authorList>
    </citation>
    <scope>IDENTIFICATION</scope>
</reference>
<evidence type="ECO:0000313" key="1">
    <source>
        <dbReference type="EnsemblPlants" id="AVESA.00010b.r2.7AG1243880.1.CDS"/>
    </source>
</evidence>
<evidence type="ECO:0000313" key="2">
    <source>
        <dbReference type="Proteomes" id="UP001732700"/>
    </source>
</evidence>
<reference evidence="1" key="1">
    <citation type="submission" date="2021-05" db="EMBL/GenBank/DDBJ databases">
        <authorList>
            <person name="Scholz U."/>
            <person name="Mascher M."/>
            <person name="Fiebig A."/>
        </authorList>
    </citation>
    <scope>NUCLEOTIDE SEQUENCE [LARGE SCALE GENOMIC DNA]</scope>
</reference>
<sequence length="341" mass="37118">MECEPEELQFLGPVGIYRESVAILRVHRPLYARIAAAFVLPFSALFLAHIAISHALFSSIDSDDTALESSAPGTASQQRILQRLGADWAALILFKAAYLLVLLLFSLLSTAAAVFSVASVYSNKHDALTFPRVLSVVPRVWRRLAATFVAAFGLLFAYHVVFVAVFIGLLLATDNGSSLAGLLAFLVAVAYLVGLVYLSIVWHLASVVSVLEDLKGFQAMRKSKALIQGKLWTAAAIFFTLNLVFVVVELLFRSWVVQGARHGLGGGGRFLLGLAMLAALCAVVMVALVVQTMVYLVCKSYHHESIDRSNISDHLEVYLGDYVPLKASDVQMEHFEASTTL</sequence>
<keyword evidence="2" id="KW-1185">Reference proteome</keyword>
<accession>A0ACD5ZWD5</accession>
<organism evidence="1 2">
    <name type="scientific">Avena sativa</name>
    <name type="common">Oat</name>
    <dbReference type="NCBI Taxonomy" id="4498"/>
    <lineage>
        <taxon>Eukaryota</taxon>
        <taxon>Viridiplantae</taxon>
        <taxon>Streptophyta</taxon>
        <taxon>Embryophyta</taxon>
        <taxon>Tracheophyta</taxon>
        <taxon>Spermatophyta</taxon>
        <taxon>Magnoliopsida</taxon>
        <taxon>Liliopsida</taxon>
        <taxon>Poales</taxon>
        <taxon>Poaceae</taxon>
        <taxon>BOP clade</taxon>
        <taxon>Pooideae</taxon>
        <taxon>Poodae</taxon>
        <taxon>Poeae</taxon>
        <taxon>Poeae Chloroplast Group 1 (Aveneae type)</taxon>
        <taxon>Aveninae</taxon>
        <taxon>Avena</taxon>
    </lineage>
</organism>
<protein>
    <submittedName>
        <fullName evidence="1">Uncharacterized protein</fullName>
    </submittedName>
</protein>
<proteinExistence type="predicted"/>
<name>A0ACD5ZWD5_AVESA</name>